<comment type="caution">
    <text evidence="2">The sequence shown here is derived from an EMBL/GenBank/DDBJ whole genome shotgun (WGS) entry which is preliminary data.</text>
</comment>
<dbReference type="Gene3D" id="3.90.550.10">
    <property type="entry name" value="Spore Coat Polysaccharide Biosynthesis Protein SpsA, Chain A"/>
    <property type="match status" value="1"/>
</dbReference>
<proteinExistence type="predicted"/>
<organism evidence="2 3">
    <name type="scientific">Methylobacterium thuringiense</name>
    <dbReference type="NCBI Taxonomy" id="1003091"/>
    <lineage>
        <taxon>Bacteria</taxon>
        <taxon>Pseudomonadati</taxon>
        <taxon>Pseudomonadota</taxon>
        <taxon>Alphaproteobacteria</taxon>
        <taxon>Hyphomicrobiales</taxon>
        <taxon>Methylobacteriaceae</taxon>
        <taxon>Methylobacterium</taxon>
    </lineage>
</organism>
<dbReference type="GO" id="GO:0016740">
    <property type="term" value="F:transferase activity"/>
    <property type="evidence" value="ECO:0007669"/>
    <property type="project" value="UniProtKB-KW"/>
</dbReference>
<dbReference type="CDD" id="cd04179">
    <property type="entry name" value="DPM_DPG-synthase_like"/>
    <property type="match status" value="1"/>
</dbReference>
<reference evidence="2" key="1">
    <citation type="journal article" date="2021" name="Front. Microbiol.">
        <title>Comprehensive Comparative Genomics and Phenotyping of Methylobacterium Species.</title>
        <authorList>
            <person name="Alessa O."/>
            <person name="Ogura Y."/>
            <person name="Fujitani Y."/>
            <person name="Takami H."/>
            <person name="Hayashi T."/>
            <person name="Sahin N."/>
            <person name="Tani A."/>
        </authorList>
    </citation>
    <scope>NUCLEOTIDE SEQUENCE</scope>
    <source>
        <strain evidence="2">DSM 23674</strain>
    </source>
</reference>
<name>A0ABQ4TL27_9HYPH</name>
<dbReference type="PANTHER" id="PTHR48090:SF7">
    <property type="entry name" value="RFBJ PROTEIN"/>
    <property type="match status" value="1"/>
</dbReference>
<evidence type="ECO:0000313" key="2">
    <source>
        <dbReference type="EMBL" id="GJE55272.1"/>
    </source>
</evidence>
<dbReference type="InterPro" id="IPR029044">
    <property type="entry name" value="Nucleotide-diphossugar_trans"/>
</dbReference>
<keyword evidence="2" id="KW-0808">Transferase</keyword>
<keyword evidence="3" id="KW-1185">Reference proteome</keyword>
<dbReference type="Proteomes" id="UP001055101">
    <property type="component" value="Unassembled WGS sequence"/>
</dbReference>
<reference evidence="2" key="2">
    <citation type="submission" date="2021-08" db="EMBL/GenBank/DDBJ databases">
        <authorList>
            <person name="Tani A."/>
            <person name="Ola A."/>
            <person name="Ogura Y."/>
            <person name="Katsura K."/>
            <person name="Hayashi T."/>
        </authorList>
    </citation>
    <scope>NUCLEOTIDE SEQUENCE</scope>
    <source>
        <strain evidence="2">DSM 23674</strain>
    </source>
</reference>
<sequence length="259" mass="28623">MLHGQKIAVVLPAYNAAATLRRTYAEIPLDIVDDVILIDDASRDETVAVAQSLGIHTVRHTRNLGYGGNQKTCYRTALDRGADIVVMLHPDYQYAPRLVTAMASMIVSGEYDAVLASRILGKGALVGGMPLYKYVANRGLTFVQNILMGQKLSEYHSGYRAWSRTVLESIALDRCSDDFVFDNQMLAQTMHAGFRIGEISCPTRYFDDASSINFRRSCIYGLGVLKTALDYRLNRFGLRSDPLYSPSVPAASEPAQVRS</sequence>
<dbReference type="SUPFAM" id="SSF53448">
    <property type="entry name" value="Nucleotide-diphospho-sugar transferases"/>
    <property type="match status" value="1"/>
</dbReference>
<dbReference type="PANTHER" id="PTHR48090">
    <property type="entry name" value="UNDECAPRENYL-PHOSPHATE 4-DEOXY-4-FORMAMIDO-L-ARABINOSE TRANSFERASE-RELATED"/>
    <property type="match status" value="1"/>
</dbReference>
<dbReference type="InterPro" id="IPR050256">
    <property type="entry name" value="Glycosyltransferase_2"/>
</dbReference>
<evidence type="ECO:0000313" key="3">
    <source>
        <dbReference type="Proteomes" id="UP001055101"/>
    </source>
</evidence>
<dbReference type="Pfam" id="PF00535">
    <property type="entry name" value="Glycos_transf_2"/>
    <property type="match status" value="1"/>
</dbReference>
<accession>A0ABQ4TL27</accession>
<feature type="domain" description="Glycosyltransferase 2-like" evidence="1">
    <location>
        <begin position="9"/>
        <end position="169"/>
    </location>
</feature>
<gene>
    <name evidence="2" type="primary">arnC</name>
    <name evidence="2" type="ORF">EKPJFOCH_1762</name>
</gene>
<dbReference type="InterPro" id="IPR001173">
    <property type="entry name" value="Glyco_trans_2-like"/>
</dbReference>
<protein>
    <submittedName>
        <fullName evidence="2">Undecaprenyl-phosphate 4-deoxy-4-formamido-L-arabinose transferase</fullName>
    </submittedName>
</protein>
<dbReference type="EMBL" id="BPRA01000008">
    <property type="protein sequence ID" value="GJE55272.1"/>
    <property type="molecule type" value="Genomic_DNA"/>
</dbReference>
<evidence type="ECO:0000259" key="1">
    <source>
        <dbReference type="Pfam" id="PF00535"/>
    </source>
</evidence>